<keyword evidence="1" id="KW-1133">Transmembrane helix</keyword>
<dbReference type="RefSeq" id="WP_103371900.1">
    <property type="nucleotide sequence ID" value="NZ_CBCRVO010000002.1"/>
</dbReference>
<feature type="transmembrane region" description="Helical" evidence="1">
    <location>
        <begin position="69"/>
        <end position="90"/>
    </location>
</feature>
<dbReference type="AlphaFoldDB" id="A0A2K4FC58"/>
<protein>
    <submittedName>
        <fullName evidence="2">DUF1440 domain-containing protein</fullName>
    </submittedName>
</protein>
<name>A0A2K4FC58_9STAP</name>
<gene>
    <name evidence="2" type="ORF">CD039_08150</name>
</gene>
<organism evidence="2 3">
    <name type="scientific">Staphylococcus argensis</name>
    <dbReference type="NCBI Taxonomy" id="1607738"/>
    <lineage>
        <taxon>Bacteria</taxon>
        <taxon>Bacillati</taxon>
        <taxon>Bacillota</taxon>
        <taxon>Bacilli</taxon>
        <taxon>Bacillales</taxon>
        <taxon>Staphylococcaceae</taxon>
        <taxon>Staphylococcus</taxon>
    </lineage>
</organism>
<proteinExistence type="predicted"/>
<keyword evidence="1" id="KW-0812">Transmembrane</keyword>
<dbReference type="InterPro" id="IPR009898">
    <property type="entry name" value="DUF1440"/>
</dbReference>
<sequence length="160" mass="17705">MANISVKRVALTGIAGGLLAGAVKIGWESLFPPRTPEREEEPPPVTFLKKINVSDKVLDYRVVYNRNPIPVAVMGVHYGFSVANALVYALMAERCTSVTKGYGSVFGIAVHVVFHDVLLPLLRLTPKRKDLPPQELVSEFFGHIVWAKTIELVRRAIITK</sequence>
<dbReference type="EMBL" id="PPPX01000011">
    <property type="protein sequence ID" value="POA08948.1"/>
    <property type="molecule type" value="Genomic_DNA"/>
</dbReference>
<dbReference type="GeneID" id="98298320"/>
<evidence type="ECO:0000313" key="2">
    <source>
        <dbReference type="EMBL" id="POA08948.1"/>
    </source>
</evidence>
<comment type="caution">
    <text evidence="2">The sequence shown here is derived from an EMBL/GenBank/DDBJ whole genome shotgun (WGS) entry which is preliminary data.</text>
</comment>
<feature type="transmembrane region" description="Helical" evidence="1">
    <location>
        <begin position="102"/>
        <end position="122"/>
    </location>
</feature>
<dbReference type="Pfam" id="PF07274">
    <property type="entry name" value="DUF1440"/>
    <property type="match status" value="1"/>
</dbReference>
<evidence type="ECO:0000313" key="3">
    <source>
        <dbReference type="Proteomes" id="UP000242712"/>
    </source>
</evidence>
<keyword evidence="3" id="KW-1185">Reference proteome</keyword>
<dbReference type="OrthoDB" id="1629003at2"/>
<reference evidence="2 3" key="1">
    <citation type="submission" date="2017-08" db="EMBL/GenBank/DDBJ databases">
        <title>Draft genome sequences of 64 type strains of genus Staph aureus.</title>
        <authorList>
            <person name="Cole K."/>
            <person name="Golubchik T."/>
            <person name="Russell J."/>
            <person name="Foster D."/>
            <person name="Llewelyn M."/>
            <person name="Wilson D."/>
            <person name="Crook D."/>
            <person name="Paul J."/>
        </authorList>
    </citation>
    <scope>NUCLEOTIDE SEQUENCE [LARGE SCALE GENOMIC DNA]</scope>
    <source>
        <strain evidence="2 3">DSM 29875</strain>
    </source>
</reference>
<dbReference type="Proteomes" id="UP000242712">
    <property type="component" value="Unassembled WGS sequence"/>
</dbReference>
<evidence type="ECO:0000256" key="1">
    <source>
        <dbReference type="SAM" id="Phobius"/>
    </source>
</evidence>
<keyword evidence="1" id="KW-0472">Membrane</keyword>
<accession>A0A2K4FC58</accession>